<dbReference type="GO" id="GO:0004803">
    <property type="term" value="F:transposase activity"/>
    <property type="evidence" value="ECO:0007669"/>
    <property type="project" value="InterPro"/>
</dbReference>
<dbReference type="Pfam" id="PF01609">
    <property type="entry name" value="DDE_Tnp_1"/>
    <property type="match status" value="1"/>
</dbReference>
<keyword evidence="1" id="KW-0472">Membrane</keyword>
<evidence type="ECO:0000259" key="2">
    <source>
        <dbReference type="Pfam" id="PF01609"/>
    </source>
</evidence>
<keyword evidence="1" id="KW-0812">Transmembrane</keyword>
<name>A0A1Q9JGP3_9FIRM</name>
<dbReference type="GO" id="GO:0003677">
    <property type="term" value="F:DNA binding"/>
    <property type="evidence" value="ECO:0007669"/>
    <property type="project" value="InterPro"/>
</dbReference>
<evidence type="ECO:0000313" key="5">
    <source>
        <dbReference type="EMBL" id="OLR56409.1"/>
    </source>
</evidence>
<dbReference type="SUPFAM" id="SSF53098">
    <property type="entry name" value="Ribonuclease H-like"/>
    <property type="match status" value="1"/>
</dbReference>
<dbReference type="InterPro" id="IPR047654">
    <property type="entry name" value="IS1634_transpos"/>
</dbReference>
<dbReference type="PANTHER" id="PTHR34614">
    <property type="match status" value="1"/>
</dbReference>
<evidence type="ECO:0000313" key="3">
    <source>
        <dbReference type="EMBL" id="OLR55363.1"/>
    </source>
</evidence>
<dbReference type="Proteomes" id="UP000187404">
    <property type="component" value="Unassembled WGS sequence"/>
</dbReference>
<evidence type="ECO:0000313" key="6">
    <source>
        <dbReference type="Proteomes" id="UP000187404"/>
    </source>
</evidence>
<accession>A0A1Q9JGP3</accession>
<comment type="caution">
    <text evidence="3">The sequence shown here is derived from an EMBL/GenBank/DDBJ whole genome shotgun (WGS) entry which is preliminary data.</text>
</comment>
<reference evidence="3 6" key="1">
    <citation type="journal article" date="2016" name="Appl. Environ. Microbiol.">
        <title>Function and Phylogeny of Bacterial Butyryl Coenzyme A:Acetate Transferases and Their Diversity in the Proximal Colon of Swine.</title>
        <authorList>
            <person name="Trachsel J."/>
            <person name="Bayles D.O."/>
            <person name="Looft T."/>
            <person name="Levine U.Y."/>
            <person name="Allen H.K."/>
        </authorList>
    </citation>
    <scope>NUCLEOTIDE SEQUENCE [LARGE SCALE GENOMIC DNA]</scope>
    <source>
        <strain evidence="3 6">68-3-10</strain>
    </source>
</reference>
<dbReference type="NCBIfam" id="NF033559">
    <property type="entry name" value="transpos_IS1634"/>
    <property type="match status" value="1"/>
</dbReference>
<keyword evidence="1" id="KW-1133">Transmembrane helix</keyword>
<proteinExistence type="predicted"/>
<dbReference type="AlphaFoldDB" id="A0A1Q9JGP3"/>
<dbReference type="RefSeq" id="WP_075712359.1">
    <property type="nucleotide sequence ID" value="NZ_MJIE01000001.1"/>
</dbReference>
<dbReference type="EMBL" id="MJIE01000001">
    <property type="protein sequence ID" value="OLR56409.1"/>
    <property type="molecule type" value="Genomic_DNA"/>
</dbReference>
<feature type="domain" description="Transposase IS4-like" evidence="2">
    <location>
        <begin position="146"/>
        <end position="421"/>
    </location>
</feature>
<dbReference type="EMBL" id="MJIE01000001">
    <property type="protein sequence ID" value="OLR55363.1"/>
    <property type="molecule type" value="Genomic_DNA"/>
</dbReference>
<dbReference type="GO" id="GO:0006313">
    <property type="term" value="P:DNA transposition"/>
    <property type="evidence" value="ECO:0007669"/>
    <property type="project" value="InterPro"/>
</dbReference>
<dbReference type="EMBL" id="MJIE01000001">
    <property type="protein sequence ID" value="OLR55517.1"/>
    <property type="molecule type" value="Genomic_DNA"/>
</dbReference>
<dbReference type="InterPro" id="IPR012337">
    <property type="entry name" value="RNaseH-like_sf"/>
</dbReference>
<feature type="transmembrane region" description="Helical" evidence="1">
    <location>
        <begin position="409"/>
        <end position="426"/>
    </location>
</feature>
<evidence type="ECO:0000256" key="1">
    <source>
        <dbReference type="SAM" id="Phobius"/>
    </source>
</evidence>
<dbReference type="STRING" id="1261640.BHK98_04350"/>
<keyword evidence="6" id="KW-1185">Reference proteome</keyword>
<dbReference type="PANTHER" id="PTHR34614:SF2">
    <property type="entry name" value="TRANSPOSASE IS4-LIKE DOMAIN-CONTAINING PROTEIN"/>
    <property type="match status" value="1"/>
</dbReference>
<organism evidence="3 6">
    <name type="scientific">Hornefia porci</name>
    <dbReference type="NCBI Taxonomy" id="2652292"/>
    <lineage>
        <taxon>Bacteria</taxon>
        <taxon>Bacillati</taxon>
        <taxon>Bacillota</taxon>
        <taxon>Clostridia</taxon>
        <taxon>Peptostreptococcales</taxon>
        <taxon>Anaerovoracaceae</taxon>
        <taxon>Hornefia</taxon>
    </lineage>
</organism>
<protein>
    <recommendedName>
        <fullName evidence="2">Transposase IS4-like domain-containing protein</fullName>
    </recommendedName>
</protein>
<dbReference type="InterPro" id="IPR002559">
    <property type="entry name" value="Transposase_11"/>
</dbReference>
<sequence length="511" mass="59168">MCAQILLDPIFHDLGLASLMATIKHNSRITYDLANYMRLLVYGRICRPASKFATARENDDYYVPLVKDDSYVYHVYDTLDVVYENRFKIMQRINSSIMKGMGRDTSLLFYDVTNFYFEIGDPDPEEEDEAGNIIGKGIRQNGVCKEQRKQPIVQMAMFLDRNGIPISINLFPGNTLDHQTAVPTYDETVTKLGFSGRSIFIADKGICTGPIMCRLLDDGNGYIISKSLKKSTKNDVEWTLDQDGYTVVDDNFKFKSRIITRKVRDAEGNIRTIQQKSVVYWSRKFYARDVAEHRKFLDFIRKLKDSPSSFRVTHAQARSLRRFLSKDVVNKDTGEILDSDKLLAMIDETKLEQYTSLMGYYQLRTSELGMDPQEVIDKYHGLSRIEDQFHEMKGTLETRPMFVKTKEHIHAHLLICMIALIMVRLIQRKYLLKNPRSKNDGRNWTYGISGRRVQEALQKWGVVPMGDDSYWFANADTEDVLKILDAFDLKIPKKLYSDGEIRKLKKQIKTF</sequence>
<evidence type="ECO:0000313" key="4">
    <source>
        <dbReference type="EMBL" id="OLR55517.1"/>
    </source>
</evidence>
<dbReference type="OrthoDB" id="9767746at2"/>
<gene>
    <name evidence="3" type="ORF">BHK98_04350</name>
    <name evidence="4" type="ORF">BHK98_05210</name>
    <name evidence="5" type="ORF">BHK98_10195</name>
</gene>